<name>N1V5R1_9MICC</name>
<proteinExistence type="predicted"/>
<comment type="caution">
    <text evidence="1">The sequence shown here is derived from an EMBL/GenBank/DDBJ whole genome shotgun (WGS) entry which is preliminary data.</text>
</comment>
<evidence type="ECO:0000313" key="1">
    <source>
        <dbReference type="EMBL" id="EMY33598.1"/>
    </source>
</evidence>
<evidence type="ECO:0000313" key="2">
    <source>
        <dbReference type="Proteomes" id="UP000010729"/>
    </source>
</evidence>
<sequence length="45" mass="4876">GQAHVNMALGRPLPAPLLAARNEVLSAVLRWPGTGDLLARRFTMH</sequence>
<keyword evidence="2" id="KW-1185">Reference proteome</keyword>
<reference evidence="1 2" key="1">
    <citation type="journal article" date="2013" name="Genome Announc.">
        <title>Draft Genome Sequence of Arthrobacter crystallopoietes Strain BAB-32, Revealing Genes for Bioremediation.</title>
        <authorList>
            <person name="Joshi M.N."/>
            <person name="Pandit A.S."/>
            <person name="Sharma A."/>
            <person name="Pandya R.V."/>
            <person name="Desai S.M."/>
            <person name="Saxena A.K."/>
            <person name="Bagatharia S.B."/>
        </authorList>
    </citation>
    <scope>NUCLEOTIDE SEQUENCE [LARGE SCALE GENOMIC DNA]</scope>
    <source>
        <strain evidence="1 2">BAB-32</strain>
    </source>
</reference>
<organism evidence="1 2">
    <name type="scientific">Arthrobacter crystallopoietes BAB-32</name>
    <dbReference type="NCBI Taxonomy" id="1246476"/>
    <lineage>
        <taxon>Bacteria</taxon>
        <taxon>Bacillati</taxon>
        <taxon>Actinomycetota</taxon>
        <taxon>Actinomycetes</taxon>
        <taxon>Micrococcales</taxon>
        <taxon>Micrococcaceae</taxon>
        <taxon>Crystallibacter</taxon>
    </lineage>
</organism>
<dbReference type="EMBL" id="ANPE02000166">
    <property type="protein sequence ID" value="EMY33598.1"/>
    <property type="molecule type" value="Genomic_DNA"/>
</dbReference>
<gene>
    <name evidence="1" type="ORF">D477_014036</name>
</gene>
<feature type="non-terminal residue" evidence="1">
    <location>
        <position position="1"/>
    </location>
</feature>
<accession>N1V5R1</accession>
<dbReference type="AlphaFoldDB" id="N1V5R1"/>
<dbReference type="Proteomes" id="UP000010729">
    <property type="component" value="Unassembled WGS sequence"/>
</dbReference>
<protein>
    <submittedName>
        <fullName evidence="1">FAD-dependent oxidoreductase</fullName>
    </submittedName>
</protein>